<reference evidence="2" key="2">
    <citation type="submission" date="2021-12" db="EMBL/GenBank/DDBJ databases">
        <title>Resequencing data analysis of finger millet.</title>
        <authorList>
            <person name="Hatakeyama M."/>
            <person name="Aluri S."/>
            <person name="Balachadran M.T."/>
            <person name="Sivarajan S.R."/>
            <person name="Poveda L."/>
            <person name="Shimizu-Inatsugi R."/>
            <person name="Schlapbach R."/>
            <person name="Sreeman S.M."/>
            <person name="Shimizu K.K."/>
        </authorList>
    </citation>
    <scope>NUCLEOTIDE SEQUENCE</scope>
</reference>
<sequence length="81" mass="9153">MIKPTRRQPGVGLRATRFGKHHSARARIRATWRSGRKKDQLEVRRRRSPWSLGLSPSFPSMSAGFRWPNPNGIGSTTSIPT</sequence>
<keyword evidence="3" id="KW-1185">Reference proteome</keyword>
<evidence type="ECO:0000256" key="1">
    <source>
        <dbReference type="SAM" id="MobiDB-lite"/>
    </source>
</evidence>
<proteinExistence type="predicted"/>
<dbReference type="EMBL" id="BQKI01000074">
    <property type="protein sequence ID" value="GJN19349.1"/>
    <property type="molecule type" value="Genomic_DNA"/>
</dbReference>
<evidence type="ECO:0000313" key="2">
    <source>
        <dbReference type="EMBL" id="GJN19349.1"/>
    </source>
</evidence>
<dbReference type="Proteomes" id="UP001054889">
    <property type="component" value="Unassembled WGS sequence"/>
</dbReference>
<feature type="compositionally biased region" description="Polar residues" evidence="1">
    <location>
        <begin position="72"/>
        <end position="81"/>
    </location>
</feature>
<organism evidence="2 3">
    <name type="scientific">Eleusine coracana subsp. coracana</name>
    <dbReference type="NCBI Taxonomy" id="191504"/>
    <lineage>
        <taxon>Eukaryota</taxon>
        <taxon>Viridiplantae</taxon>
        <taxon>Streptophyta</taxon>
        <taxon>Embryophyta</taxon>
        <taxon>Tracheophyta</taxon>
        <taxon>Spermatophyta</taxon>
        <taxon>Magnoliopsida</taxon>
        <taxon>Liliopsida</taxon>
        <taxon>Poales</taxon>
        <taxon>Poaceae</taxon>
        <taxon>PACMAD clade</taxon>
        <taxon>Chloridoideae</taxon>
        <taxon>Cynodonteae</taxon>
        <taxon>Eleusininae</taxon>
        <taxon>Eleusine</taxon>
    </lineage>
</organism>
<comment type="caution">
    <text evidence="2">The sequence shown here is derived from an EMBL/GenBank/DDBJ whole genome shotgun (WGS) entry which is preliminary data.</text>
</comment>
<name>A0AAV5E7K2_ELECO</name>
<feature type="region of interest" description="Disordered" evidence="1">
    <location>
        <begin position="33"/>
        <end position="81"/>
    </location>
</feature>
<accession>A0AAV5E7K2</accession>
<reference evidence="2" key="1">
    <citation type="journal article" date="2018" name="DNA Res.">
        <title>Multiple hybrid de novo genome assembly of finger millet, an orphan allotetraploid crop.</title>
        <authorList>
            <person name="Hatakeyama M."/>
            <person name="Aluri S."/>
            <person name="Balachadran M.T."/>
            <person name="Sivarajan S.R."/>
            <person name="Patrignani A."/>
            <person name="Gruter S."/>
            <person name="Poveda L."/>
            <person name="Shimizu-Inatsugi R."/>
            <person name="Baeten J."/>
            <person name="Francoijs K.J."/>
            <person name="Nataraja K.N."/>
            <person name="Reddy Y.A.N."/>
            <person name="Phadnis S."/>
            <person name="Ravikumar R.L."/>
            <person name="Schlapbach R."/>
            <person name="Sreeman S.M."/>
            <person name="Shimizu K.K."/>
        </authorList>
    </citation>
    <scope>NUCLEOTIDE SEQUENCE</scope>
</reference>
<dbReference type="AlphaFoldDB" id="A0AAV5E7K2"/>
<evidence type="ECO:0000313" key="3">
    <source>
        <dbReference type="Proteomes" id="UP001054889"/>
    </source>
</evidence>
<protein>
    <submittedName>
        <fullName evidence="2">Uncharacterized protein</fullName>
    </submittedName>
</protein>
<gene>
    <name evidence="2" type="primary">gb06616</name>
    <name evidence="2" type="ORF">PR202_gb06616</name>
</gene>